<organism evidence="1">
    <name type="scientific">termite gut metagenome</name>
    <dbReference type="NCBI Taxonomy" id="433724"/>
    <lineage>
        <taxon>unclassified sequences</taxon>
        <taxon>metagenomes</taxon>
        <taxon>organismal metagenomes</taxon>
    </lineage>
</organism>
<dbReference type="EMBL" id="SNRY01001725">
    <property type="protein sequence ID" value="KAA6328961.1"/>
    <property type="molecule type" value="Genomic_DNA"/>
</dbReference>
<dbReference type="AlphaFoldDB" id="A0A5J4R789"/>
<dbReference type="InterPro" id="IPR050218">
    <property type="entry name" value="LptD"/>
</dbReference>
<gene>
    <name evidence="1" type="ORF">EZS27_022187</name>
</gene>
<reference evidence="1" key="1">
    <citation type="submission" date="2019-03" db="EMBL/GenBank/DDBJ databases">
        <title>Single cell metagenomics reveals metabolic interactions within the superorganism composed of flagellate Streblomastix strix and complex community of Bacteroidetes bacteria on its surface.</title>
        <authorList>
            <person name="Treitli S.C."/>
            <person name="Kolisko M."/>
            <person name="Husnik F."/>
            <person name="Keeling P."/>
            <person name="Hampl V."/>
        </authorList>
    </citation>
    <scope>NUCLEOTIDE SEQUENCE</scope>
    <source>
        <strain evidence="1">STM</strain>
    </source>
</reference>
<evidence type="ECO:0008006" key="2">
    <source>
        <dbReference type="Google" id="ProtNLM"/>
    </source>
</evidence>
<accession>A0A5J4R789</accession>
<dbReference type="GO" id="GO:1990351">
    <property type="term" value="C:transporter complex"/>
    <property type="evidence" value="ECO:0007669"/>
    <property type="project" value="TreeGrafter"/>
</dbReference>
<dbReference type="PANTHER" id="PTHR30189:SF1">
    <property type="entry name" value="LPS-ASSEMBLY PROTEIN LPTD"/>
    <property type="match status" value="1"/>
</dbReference>
<proteinExistence type="predicted"/>
<dbReference type="PANTHER" id="PTHR30189">
    <property type="entry name" value="LPS-ASSEMBLY PROTEIN"/>
    <property type="match status" value="1"/>
</dbReference>
<sequence length="166" mass="18731">MLSSRVYILFLFIFVLLLFPDEMMSQQQREILPVATEGDTLRSDTLIADSLTLVAPAKKQPLNAPVIYEANDSIVFTKDGYAHLYGNGKVNYEKIELTAEIITMEIDSSTVFARGVSDSLNATEKGMPVFKDGDTTYETKLIRYNFKSKKGIISNLITQQNKYEQK</sequence>
<protein>
    <recommendedName>
        <fullName evidence="2">LPS-assembly protein LptD</fullName>
    </recommendedName>
</protein>
<name>A0A5J4R789_9ZZZZ</name>
<comment type="caution">
    <text evidence="1">The sequence shown here is derived from an EMBL/GenBank/DDBJ whole genome shotgun (WGS) entry which is preliminary data.</text>
</comment>
<evidence type="ECO:0000313" key="1">
    <source>
        <dbReference type="EMBL" id="KAA6328961.1"/>
    </source>
</evidence>
<dbReference type="GO" id="GO:0009279">
    <property type="term" value="C:cell outer membrane"/>
    <property type="evidence" value="ECO:0007669"/>
    <property type="project" value="TreeGrafter"/>
</dbReference>